<gene>
    <name evidence="1" type="ORF">KIPB_005491</name>
</gene>
<dbReference type="Proteomes" id="UP000265618">
    <property type="component" value="Unassembled WGS sequence"/>
</dbReference>
<protein>
    <submittedName>
        <fullName evidence="1">Uncharacterized protein</fullName>
    </submittedName>
</protein>
<dbReference type="EMBL" id="BDIP01001291">
    <property type="protein sequence ID" value="GIQ84061.1"/>
    <property type="molecule type" value="Genomic_DNA"/>
</dbReference>
<accession>A0A9K3CVP9</accession>
<evidence type="ECO:0000313" key="1">
    <source>
        <dbReference type="EMBL" id="GIQ84061.1"/>
    </source>
</evidence>
<dbReference type="AlphaFoldDB" id="A0A9K3CVP9"/>
<organism evidence="1 2">
    <name type="scientific">Kipferlia bialata</name>
    <dbReference type="NCBI Taxonomy" id="797122"/>
    <lineage>
        <taxon>Eukaryota</taxon>
        <taxon>Metamonada</taxon>
        <taxon>Carpediemonas-like organisms</taxon>
        <taxon>Kipferlia</taxon>
    </lineage>
</organism>
<evidence type="ECO:0000313" key="2">
    <source>
        <dbReference type="Proteomes" id="UP000265618"/>
    </source>
</evidence>
<name>A0A9K3CVP9_9EUKA</name>
<proteinExistence type="predicted"/>
<sequence length="92" mass="9998">MFSVEEIQCTGDTFEGHGPDSDIRLISAGPDLAFLATCLGSSTYSSLYALSFNDTGDTRELVVARVDTPFGNTRRFGHGSFHISGKLRDRHA</sequence>
<keyword evidence="2" id="KW-1185">Reference proteome</keyword>
<reference evidence="1 2" key="1">
    <citation type="journal article" date="2018" name="PLoS ONE">
        <title>The draft genome of Kipferlia bialata reveals reductive genome evolution in fornicate parasites.</title>
        <authorList>
            <person name="Tanifuji G."/>
            <person name="Takabayashi S."/>
            <person name="Kume K."/>
            <person name="Takagi M."/>
            <person name="Nakayama T."/>
            <person name="Kamikawa R."/>
            <person name="Inagaki Y."/>
            <person name="Hashimoto T."/>
        </authorList>
    </citation>
    <scope>NUCLEOTIDE SEQUENCE [LARGE SCALE GENOMIC DNA]</scope>
    <source>
        <strain evidence="1">NY0173</strain>
    </source>
</reference>
<comment type="caution">
    <text evidence="1">The sequence shown here is derived from an EMBL/GenBank/DDBJ whole genome shotgun (WGS) entry which is preliminary data.</text>
</comment>